<keyword evidence="9" id="KW-1185">Reference proteome</keyword>
<protein>
    <submittedName>
        <fullName evidence="8">ABC transporter permease</fullName>
    </submittedName>
</protein>
<dbReference type="Pfam" id="PF00528">
    <property type="entry name" value="BPD_transp_1"/>
    <property type="match status" value="1"/>
</dbReference>
<dbReference type="Pfam" id="PF12911">
    <property type="entry name" value="OppC_N"/>
    <property type="match status" value="1"/>
</dbReference>
<evidence type="ECO:0000259" key="7">
    <source>
        <dbReference type="PROSITE" id="PS50928"/>
    </source>
</evidence>
<feature type="transmembrane region" description="Helical" evidence="6">
    <location>
        <begin position="136"/>
        <end position="162"/>
    </location>
</feature>
<reference evidence="9" key="1">
    <citation type="submission" date="2023-07" db="EMBL/GenBank/DDBJ databases">
        <title>Yangia mangrovi SAOS 153D genome.</title>
        <authorList>
            <person name="Verma A."/>
            <person name="Pal Y."/>
            <person name="Sundharam S."/>
            <person name="Bisht B."/>
            <person name="Srinivasan K."/>
        </authorList>
    </citation>
    <scope>NUCLEOTIDE SEQUENCE [LARGE SCALE GENOMIC DNA]</scope>
    <source>
        <strain evidence="9">SAOS 153D</strain>
    </source>
</reference>
<evidence type="ECO:0000256" key="2">
    <source>
        <dbReference type="ARBA" id="ARBA00022448"/>
    </source>
</evidence>
<organism evidence="8 9">
    <name type="scientific">Alloyangia mangrovi</name>
    <dbReference type="NCBI Taxonomy" id="1779329"/>
    <lineage>
        <taxon>Bacteria</taxon>
        <taxon>Pseudomonadati</taxon>
        <taxon>Pseudomonadota</taxon>
        <taxon>Alphaproteobacteria</taxon>
        <taxon>Rhodobacterales</taxon>
        <taxon>Roseobacteraceae</taxon>
        <taxon>Alloyangia</taxon>
    </lineage>
</organism>
<dbReference type="PANTHER" id="PTHR43386:SF25">
    <property type="entry name" value="PEPTIDE ABC TRANSPORTER PERMEASE PROTEIN"/>
    <property type="match status" value="1"/>
</dbReference>
<dbReference type="PANTHER" id="PTHR43386">
    <property type="entry name" value="OLIGOPEPTIDE TRANSPORT SYSTEM PERMEASE PROTEIN APPC"/>
    <property type="match status" value="1"/>
</dbReference>
<feature type="transmembrane region" description="Helical" evidence="6">
    <location>
        <begin position="253"/>
        <end position="276"/>
    </location>
</feature>
<sequence>MMAEATTTTAKGTPKRKGPGYRFNWVGRIGLAIILFWAIVAVVGPWLAPHPPGEIVDWDYFGPVTKDFWMGTDYLGRDIFSRILMGARYTVGIALAAVTLACTLGVILGMVAAVAGGWFDMILSRLLDAFNGIPSLLFGLVVVAAVGSSIPVLILTLTAIYMPGSYRFARALAVNVNTMDFVTVARARGESTPYLILREIFPNILGPVLADLGLRFVFIVLVLSGLSFLGLGVQPPNADWGALVRENIEGLSIGAPAVIFPSIAIASLTISVNMFIDNLPTKIRDRSE</sequence>
<evidence type="ECO:0000256" key="6">
    <source>
        <dbReference type="RuleBase" id="RU363032"/>
    </source>
</evidence>
<feature type="domain" description="ABC transmembrane type-1" evidence="7">
    <location>
        <begin position="87"/>
        <end position="276"/>
    </location>
</feature>
<keyword evidence="2 6" id="KW-0813">Transport</keyword>
<gene>
    <name evidence="8" type="ORF">CLG85_021100</name>
</gene>
<evidence type="ECO:0000313" key="9">
    <source>
        <dbReference type="Proteomes" id="UP000217448"/>
    </source>
</evidence>
<evidence type="ECO:0000313" key="8">
    <source>
        <dbReference type="EMBL" id="MCT4372666.1"/>
    </source>
</evidence>
<dbReference type="CDD" id="cd06261">
    <property type="entry name" value="TM_PBP2"/>
    <property type="match status" value="1"/>
</dbReference>
<keyword evidence="3 6" id="KW-0812">Transmembrane</keyword>
<feature type="transmembrane region" description="Helical" evidence="6">
    <location>
        <begin position="25"/>
        <end position="48"/>
    </location>
</feature>
<evidence type="ECO:0000256" key="5">
    <source>
        <dbReference type="ARBA" id="ARBA00023136"/>
    </source>
</evidence>
<comment type="similarity">
    <text evidence="6">Belongs to the binding-protein-dependent transport system permease family.</text>
</comment>
<name>A0ABT2KS71_9RHOB</name>
<evidence type="ECO:0000256" key="3">
    <source>
        <dbReference type="ARBA" id="ARBA00022692"/>
    </source>
</evidence>
<dbReference type="Proteomes" id="UP000217448">
    <property type="component" value="Unassembled WGS sequence"/>
</dbReference>
<comment type="subcellular location">
    <subcellularLocation>
        <location evidence="1 6">Cell membrane</location>
        <topology evidence="1 6">Multi-pass membrane protein</topology>
    </subcellularLocation>
</comment>
<feature type="transmembrane region" description="Helical" evidence="6">
    <location>
        <begin position="212"/>
        <end position="233"/>
    </location>
</feature>
<keyword evidence="4 6" id="KW-1133">Transmembrane helix</keyword>
<dbReference type="PROSITE" id="PS50928">
    <property type="entry name" value="ABC_TM1"/>
    <property type="match status" value="1"/>
</dbReference>
<feature type="transmembrane region" description="Helical" evidence="6">
    <location>
        <begin position="89"/>
        <end position="116"/>
    </location>
</feature>
<evidence type="ECO:0000256" key="1">
    <source>
        <dbReference type="ARBA" id="ARBA00004651"/>
    </source>
</evidence>
<dbReference type="EMBL" id="NTHN02000052">
    <property type="protein sequence ID" value="MCT4372666.1"/>
    <property type="molecule type" value="Genomic_DNA"/>
</dbReference>
<keyword evidence="5 6" id="KW-0472">Membrane</keyword>
<dbReference type="InterPro" id="IPR000515">
    <property type="entry name" value="MetI-like"/>
</dbReference>
<dbReference type="RefSeq" id="WP_217989764.1">
    <property type="nucleotide sequence ID" value="NZ_NTHN02000052.1"/>
</dbReference>
<comment type="caution">
    <text evidence="8">The sequence shown here is derived from an EMBL/GenBank/DDBJ whole genome shotgun (WGS) entry which is preliminary data.</text>
</comment>
<dbReference type="InterPro" id="IPR050366">
    <property type="entry name" value="BP-dependent_transpt_permease"/>
</dbReference>
<accession>A0ABT2KS71</accession>
<proteinExistence type="inferred from homology"/>
<evidence type="ECO:0000256" key="4">
    <source>
        <dbReference type="ARBA" id="ARBA00022989"/>
    </source>
</evidence>
<dbReference type="InterPro" id="IPR025966">
    <property type="entry name" value="OppC_N"/>
</dbReference>